<dbReference type="InterPro" id="IPR011006">
    <property type="entry name" value="CheY-like_superfamily"/>
</dbReference>
<dbReference type="Gene3D" id="3.40.50.2300">
    <property type="match status" value="1"/>
</dbReference>
<dbReference type="InterPro" id="IPR039420">
    <property type="entry name" value="WalR-like"/>
</dbReference>
<feature type="domain" description="Response regulatory" evidence="3">
    <location>
        <begin position="64"/>
        <end position="180"/>
    </location>
</feature>
<gene>
    <name evidence="4" type="ORF">BBK14_07370</name>
</gene>
<dbReference type="SUPFAM" id="SSF52172">
    <property type="entry name" value="CheY-like"/>
    <property type="match status" value="1"/>
</dbReference>
<proteinExistence type="predicted"/>
<dbReference type="AlphaFoldDB" id="A0A1S1PKP5"/>
<reference evidence="5" key="1">
    <citation type="submission" date="2016-07" db="EMBL/GenBank/DDBJ databases">
        <title>Frankia sp. NRRL B-16219 Genome sequencing.</title>
        <authorList>
            <person name="Ghodhbane-Gtari F."/>
            <person name="Swanson E."/>
            <person name="Gueddou A."/>
            <person name="Louati M."/>
            <person name="Nouioui I."/>
            <person name="Hezbri K."/>
            <person name="Abebe-Akele F."/>
            <person name="Simpson S."/>
            <person name="Morris K."/>
            <person name="Thomas K."/>
            <person name="Gtari M."/>
            <person name="Tisa L.S."/>
        </authorList>
    </citation>
    <scope>NUCLEOTIDE SEQUENCE [LARGE SCALE GENOMIC DNA]</scope>
    <source>
        <strain evidence="5">NRRL B-16219</strain>
    </source>
</reference>
<name>A0A1S1PKP5_9ACTN</name>
<dbReference type="GO" id="GO:0000160">
    <property type="term" value="P:phosphorelay signal transduction system"/>
    <property type="evidence" value="ECO:0007669"/>
    <property type="project" value="InterPro"/>
</dbReference>
<keyword evidence="1" id="KW-0238">DNA-binding</keyword>
<dbReference type="SMART" id="SM00448">
    <property type="entry name" value="REC"/>
    <property type="match status" value="1"/>
</dbReference>
<dbReference type="PROSITE" id="PS50110">
    <property type="entry name" value="RESPONSE_REGULATORY"/>
    <property type="match status" value="1"/>
</dbReference>
<dbReference type="GO" id="GO:0003677">
    <property type="term" value="F:DNA binding"/>
    <property type="evidence" value="ECO:0007669"/>
    <property type="project" value="UniProtKB-KW"/>
</dbReference>
<dbReference type="RefSeq" id="WP_071066466.1">
    <property type="nucleotide sequence ID" value="NZ_MAXA01000257.1"/>
</dbReference>
<dbReference type="CDD" id="cd17535">
    <property type="entry name" value="REC_NarL-like"/>
    <property type="match status" value="1"/>
</dbReference>
<dbReference type="Proteomes" id="UP000179769">
    <property type="component" value="Unassembled WGS sequence"/>
</dbReference>
<feature type="modified residue" description="4-aspartylphosphate" evidence="2">
    <location>
        <position position="115"/>
    </location>
</feature>
<sequence>MDCWPSTDAEVGVAEVGAAGVGLPEVGVAGAGLNGTGLNGAGVSDAEVARAPAGRGRFRPGPFRVVIADDADGLRELLCLLFDTEPDFTVVGRATNGAEAVEVVTQTAPDLVLLDVAMPVLDGIGALPHVRMAAPDARVVIFTGFSESALRDEVMALGADELMEKDLSTSALLDRLRQMCRRPRLV</sequence>
<keyword evidence="2" id="KW-0597">Phosphoprotein</keyword>
<comment type="caution">
    <text evidence="4">The sequence shown here is derived from an EMBL/GenBank/DDBJ whole genome shotgun (WGS) entry which is preliminary data.</text>
</comment>
<evidence type="ECO:0000313" key="4">
    <source>
        <dbReference type="EMBL" id="OHV21232.1"/>
    </source>
</evidence>
<organism evidence="4 5">
    <name type="scientific">Parafrankia soli</name>
    <dbReference type="NCBI Taxonomy" id="2599596"/>
    <lineage>
        <taxon>Bacteria</taxon>
        <taxon>Bacillati</taxon>
        <taxon>Actinomycetota</taxon>
        <taxon>Actinomycetes</taxon>
        <taxon>Frankiales</taxon>
        <taxon>Frankiaceae</taxon>
        <taxon>Parafrankia</taxon>
    </lineage>
</organism>
<dbReference type="InterPro" id="IPR001789">
    <property type="entry name" value="Sig_transdc_resp-reg_receiver"/>
</dbReference>
<dbReference type="EMBL" id="MAXA01000257">
    <property type="protein sequence ID" value="OHV21232.1"/>
    <property type="molecule type" value="Genomic_DNA"/>
</dbReference>
<dbReference type="OrthoDB" id="9800897at2"/>
<evidence type="ECO:0000256" key="2">
    <source>
        <dbReference type="PROSITE-ProRule" id="PRU00169"/>
    </source>
</evidence>
<dbReference type="PANTHER" id="PTHR43214:SF43">
    <property type="entry name" value="TWO-COMPONENT RESPONSE REGULATOR"/>
    <property type="match status" value="1"/>
</dbReference>
<evidence type="ECO:0000256" key="1">
    <source>
        <dbReference type="ARBA" id="ARBA00023125"/>
    </source>
</evidence>
<keyword evidence="5" id="KW-1185">Reference proteome</keyword>
<evidence type="ECO:0000313" key="5">
    <source>
        <dbReference type="Proteomes" id="UP000179769"/>
    </source>
</evidence>
<dbReference type="Pfam" id="PF00072">
    <property type="entry name" value="Response_reg"/>
    <property type="match status" value="1"/>
</dbReference>
<protein>
    <submittedName>
        <fullName evidence="4">Response regulator receiver protein</fullName>
    </submittedName>
</protein>
<dbReference type="InterPro" id="IPR058245">
    <property type="entry name" value="NreC/VraR/RcsB-like_REC"/>
</dbReference>
<evidence type="ECO:0000259" key="3">
    <source>
        <dbReference type="PROSITE" id="PS50110"/>
    </source>
</evidence>
<accession>A0A1S1PKP5</accession>
<dbReference type="PANTHER" id="PTHR43214">
    <property type="entry name" value="TWO-COMPONENT RESPONSE REGULATOR"/>
    <property type="match status" value="1"/>
</dbReference>